<dbReference type="Pfam" id="PF03057">
    <property type="entry name" value="DUF236"/>
    <property type="match status" value="1"/>
</dbReference>
<name>A0A2A6CBW4_PRIPA</name>
<reference evidence="1" key="2">
    <citation type="submission" date="2022-06" db="UniProtKB">
        <authorList>
            <consortium name="EnsemblMetazoa"/>
        </authorList>
    </citation>
    <scope>IDENTIFICATION</scope>
    <source>
        <strain evidence="1">PS312</strain>
    </source>
</reference>
<proteinExistence type="predicted"/>
<organism evidence="1 2">
    <name type="scientific">Pristionchus pacificus</name>
    <name type="common">Parasitic nematode worm</name>
    <dbReference type="NCBI Taxonomy" id="54126"/>
    <lineage>
        <taxon>Eukaryota</taxon>
        <taxon>Metazoa</taxon>
        <taxon>Ecdysozoa</taxon>
        <taxon>Nematoda</taxon>
        <taxon>Chromadorea</taxon>
        <taxon>Rhabditida</taxon>
        <taxon>Rhabditina</taxon>
        <taxon>Diplogasteromorpha</taxon>
        <taxon>Diplogasteroidea</taxon>
        <taxon>Neodiplogasteridae</taxon>
        <taxon>Pristionchus</taxon>
    </lineage>
</organism>
<dbReference type="Proteomes" id="UP000005239">
    <property type="component" value="Unassembled WGS sequence"/>
</dbReference>
<protein>
    <submittedName>
        <fullName evidence="1">Uncharacterized protein</fullName>
    </submittedName>
</protein>
<dbReference type="AlphaFoldDB" id="A0A2A6CBW4"/>
<reference evidence="2" key="1">
    <citation type="journal article" date="2008" name="Nat. Genet.">
        <title>The Pristionchus pacificus genome provides a unique perspective on nematode lifestyle and parasitism.</title>
        <authorList>
            <person name="Dieterich C."/>
            <person name="Clifton S.W."/>
            <person name="Schuster L.N."/>
            <person name="Chinwalla A."/>
            <person name="Delehaunty K."/>
            <person name="Dinkelacker I."/>
            <person name="Fulton L."/>
            <person name="Fulton R."/>
            <person name="Godfrey J."/>
            <person name="Minx P."/>
            <person name="Mitreva M."/>
            <person name="Roeseler W."/>
            <person name="Tian H."/>
            <person name="Witte H."/>
            <person name="Yang S.P."/>
            <person name="Wilson R.K."/>
            <person name="Sommer R.J."/>
        </authorList>
    </citation>
    <scope>NUCLEOTIDE SEQUENCE [LARGE SCALE GENOMIC DNA]</scope>
    <source>
        <strain evidence="2">PS312</strain>
    </source>
</reference>
<sequence>SETQSIVIAIYYPLFECKSPNQLSSIALLHFSPPFLLFSRVADGRVCGGARATRGMMLEVLSPLVVALLPLAALLTACGGKKKAAVANPRDPNYETMVIIKNKDAFGADKKMEPGCVDVNDPNYQTLQVVGNKDAFGPDKRR</sequence>
<accession>A0A2A6CBW4</accession>
<evidence type="ECO:0000313" key="2">
    <source>
        <dbReference type="Proteomes" id="UP000005239"/>
    </source>
</evidence>
<dbReference type="InterPro" id="IPR004296">
    <property type="entry name" value="DUF236"/>
</dbReference>
<keyword evidence="2" id="KW-1185">Reference proteome</keyword>
<gene>
    <name evidence="1" type="primary">WBGene00112448</name>
</gene>
<accession>A0A8R1YG22</accession>
<evidence type="ECO:0000313" key="1">
    <source>
        <dbReference type="EnsemblMetazoa" id="PPA22894.1"/>
    </source>
</evidence>
<dbReference type="EnsemblMetazoa" id="PPA22894.1">
    <property type="protein sequence ID" value="PPA22894.1"/>
    <property type="gene ID" value="WBGene00112448"/>
</dbReference>